<sequence>MQLLIIVKPSVKKQAVKHVNWLKKICKIKNIECKTIKTTGNFEYDLSKIKVSALNSQIAVAIGGDGTINLAVNGLMQSRCSLAILPCGTGNDFARGFNCTAKQWQDAVFNAPAQQIDIGLVNTRYFINIAGVGFDAHVINKLSCVQNLSAWLYSWTSFKALFKYQASTLEGVFLNKTYTYKNLITVFANHQYFGGGLKIAPKAKIDDGLLECYQMPAGNLFNNLASFIKLIFKRHHAISTLTYSQLDTAHIKTPNLIIEADGELVGVTPALVTIKKHALAFHKPIKKRLQ</sequence>
<keyword evidence="8" id="KW-0460">Magnesium</keyword>
<evidence type="ECO:0000259" key="12">
    <source>
        <dbReference type="PROSITE" id="PS50146"/>
    </source>
</evidence>
<keyword evidence="11" id="KW-1208">Phospholipid metabolism</keyword>
<gene>
    <name evidence="13" type="ORF">PES01_38910</name>
</gene>
<dbReference type="Pfam" id="PF19279">
    <property type="entry name" value="YegS_C"/>
    <property type="match status" value="1"/>
</dbReference>
<keyword evidence="2" id="KW-0444">Lipid biosynthesis</keyword>
<protein>
    <recommendedName>
        <fullName evidence="12">DAGKc domain-containing protein</fullName>
    </recommendedName>
</protein>
<evidence type="ECO:0000256" key="11">
    <source>
        <dbReference type="ARBA" id="ARBA00023264"/>
    </source>
</evidence>
<keyword evidence="6" id="KW-0418">Kinase</keyword>
<keyword evidence="14" id="KW-1185">Reference proteome</keyword>
<dbReference type="PANTHER" id="PTHR12358:SF106">
    <property type="entry name" value="LIPID KINASE YEGS"/>
    <property type="match status" value="1"/>
</dbReference>
<keyword evidence="3" id="KW-0808">Transferase</keyword>
<proteinExistence type="predicted"/>
<dbReference type="InterPro" id="IPR016064">
    <property type="entry name" value="NAD/diacylglycerol_kinase_sf"/>
</dbReference>
<evidence type="ECO:0000256" key="2">
    <source>
        <dbReference type="ARBA" id="ARBA00022516"/>
    </source>
</evidence>
<evidence type="ECO:0000256" key="1">
    <source>
        <dbReference type="ARBA" id="ARBA00001946"/>
    </source>
</evidence>
<evidence type="ECO:0000256" key="10">
    <source>
        <dbReference type="ARBA" id="ARBA00023209"/>
    </source>
</evidence>
<dbReference type="InterPro" id="IPR050187">
    <property type="entry name" value="Lipid_Phosphate_FormReg"/>
</dbReference>
<reference evidence="13 14" key="1">
    <citation type="submission" date="2019-07" db="EMBL/GenBank/DDBJ databases">
        <title>Whole genome shotgun sequence of Pseudoalteromonas espejiana NBRC 102222.</title>
        <authorList>
            <person name="Hosoyama A."/>
            <person name="Uohara A."/>
            <person name="Ohji S."/>
            <person name="Ichikawa N."/>
        </authorList>
    </citation>
    <scope>NUCLEOTIDE SEQUENCE [LARGE SCALE GENOMIC DNA]</scope>
    <source>
        <strain evidence="13 14">NBRC 102222</strain>
    </source>
</reference>
<dbReference type="EMBL" id="BJUM01000076">
    <property type="protein sequence ID" value="GEK57046.1"/>
    <property type="molecule type" value="Genomic_DNA"/>
</dbReference>
<dbReference type="SUPFAM" id="SSF111331">
    <property type="entry name" value="NAD kinase/diacylglycerol kinase-like"/>
    <property type="match status" value="1"/>
</dbReference>
<evidence type="ECO:0000256" key="8">
    <source>
        <dbReference type="ARBA" id="ARBA00022842"/>
    </source>
</evidence>
<evidence type="ECO:0000313" key="13">
    <source>
        <dbReference type="EMBL" id="GEK57046.1"/>
    </source>
</evidence>
<organism evidence="13 14">
    <name type="scientific">Pseudoalteromonas espejiana</name>
    <dbReference type="NCBI Taxonomy" id="28107"/>
    <lineage>
        <taxon>Bacteria</taxon>
        <taxon>Pseudomonadati</taxon>
        <taxon>Pseudomonadota</taxon>
        <taxon>Gammaproteobacteria</taxon>
        <taxon>Alteromonadales</taxon>
        <taxon>Pseudoalteromonadaceae</taxon>
        <taxon>Pseudoalteromonas</taxon>
    </lineage>
</organism>
<comment type="caution">
    <text evidence="13">The sequence shown here is derived from an EMBL/GenBank/DDBJ whole genome shotgun (WGS) entry which is preliminary data.</text>
</comment>
<dbReference type="OrthoDB" id="142078at2"/>
<evidence type="ECO:0000256" key="4">
    <source>
        <dbReference type="ARBA" id="ARBA00022723"/>
    </source>
</evidence>
<comment type="cofactor">
    <cofactor evidence="1">
        <name>Mg(2+)</name>
        <dbReference type="ChEBI" id="CHEBI:18420"/>
    </cofactor>
</comment>
<accession>A0A510Y158</accession>
<keyword evidence="4" id="KW-0479">Metal-binding</keyword>
<dbReference type="Pfam" id="PF00781">
    <property type="entry name" value="DAGK_cat"/>
    <property type="match status" value="1"/>
</dbReference>
<dbReference type="Gene3D" id="3.40.50.10330">
    <property type="entry name" value="Probable inorganic polyphosphate/atp-NAD kinase, domain 1"/>
    <property type="match status" value="1"/>
</dbReference>
<evidence type="ECO:0000256" key="9">
    <source>
        <dbReference type="ARBA" id="ARBA00023098"/>
    </source>
</evidence>
<dbReference type="InterPro" id="IPR045540">
    <property type="entry name" value="YegS/DAGK_C"/>
</dbReference>
<dbReference type="Gene3D" id="2.60.200.40">
    <property type="match status" value="1"/>
</dbReference>
<dbReference type="GO" id="GO:0005886">
    <property type="term" value="C:plasma membrane"/>
    <property type="evidence" value="ECO:0007669"/>
    <property type="project" value="TreeGrafter"/>
</dbReference>
<evidence type="ECO:0000256" key="7">
    <source>
        <dbReference type="ARBA" id="ARBA00022840"/>
    </source>
</evidence>
<feature type="domain" description="DAGKc" evidence="12">
    <location>
        <begin position="60"/>
        <end position="125"/>
    </location>
</feature>
<keyword evidence="9" id="KW-0443">Lipid metabolism</keyword>
<dbReference type="InterPro" id="IPR017438">
    <property type="entry name" value="ATP-NAD_kinase_N"/>
</dbReference>
<name>A0A510Y158_9GAMM</name>
<dbReference type="GO" id="GO:0016301">
    <property type="term" value="F:kinase activity"/>
    <property type="evidence" value="ECO:0007669"/>
    <property type="project" value="UniProtKB-KW"/>
</dbReference>
<dbReference type="RefSeq" id="WP_089346262.1">
    <property type="nucleotide sequence ID" value="NZ_BJUM01000076.1"/>
</dbReference>
<dbReference type="PROSITE" id="PS50146">
    <property type="entry name" value="DAGK"/>
    <property type="match status" value="1"/>
</dbReference>
<evidence type="ECO:0000256" key="6">
    <source>
        <dbReference type="ARBA" id="ARBA00022777"/>
    </source>
</evidence>
<dbReference type="PANTHER" id="PTHR12358">
    <property type="entry name" value="SPHINGOSINE KINASE"/>
    <property type="match status" value="1"/>
</dbReference>
<dbReference type="InterPro" id="IPR005218">
    <property type="entry name" value="Diacylglycerol/lipid_kinase"/>
</dbReference>
<dbReference type="GO" id="GO:0005524">
    <property type="term" value="F:ATP binding"/>
    <property type="evidence" value="ECO:0007669"/>
    <property type="project" value="UniProtKB-KW"/>
</dbReference>
<evidence type="ECO:0000256" key="5">
    <source>
        <dbReference type="ARBA" id="ARBA00022741"/>
    </source>
</evidence>
<dbReference type="AlphaFoldDB" id="A0A510Y158"/>
<dbReference type="SMART" id="SM00046">
    <property type="entry name" value="DAGKc"/>
    <property type="match status" value="1"/>
</dbReference>
<keyword evidence="10" id="KW-0594">Phospholipid biosynthesis</keyword>
<keyword evidence="7" id="KW-0067">ATP-binding</keyword>
<dbReference type="NCBIfam" id="TIGR00147">
    <property type="entry name" value="YegS/Rv2252/BmrU family lipid kinase"/>
    <property type="match status" value="1"/>
</dbReference>
<dbReference type="Proteomes" id="UP000321419">
    <property type="component" value="Unassembled WGS sequence"/>
</dbReference>
<dbReference type="GO" id="GO:0008654">
    <property type="term" value="P:phospholipid biosynthetic process"/>
    <property type="evidence" value="ECO:0007669"/>
    <property type="project" value="UniProtKB-KW"/>
</dbReference>
<dbReference type="InterPro" id="IPR001206">
    <property type="entry name" value="Diacylglycerol_kinase_cat_dom"/>
</dbReference>
<dbReference type="GO" id="GO:0046872">
    <property type="term" value="F:metal ion binding"/>
    <property type="evidence" value="ECO:0007669"/>
    <property type="project" value="UniProtKB-KW"/>
</dbReference>
<evidence type="ECO:0000256" key="3">
    <source>
        <dbReference type="ARBA" id="ARBA00022679"/>
    </source>
</evidence>
<evidence type="ECO:0000313" key="14">
    <source>
        <dbReference type="Proteomes" id="UP000321419"/>
    </source>
</evidence>
<keyword evidence="5" id="KW-0547">Nucleotide-binding</keyword>